<evidence type="ECO:0000313" key="3">
    <source>
        <dbReference type="Proteomes" id="UP001221898"/>
    </source>
</evidence>
<evidence type="ECO:0000256" key="1">
    <source>
        <dbReference type="SAM" id="MobiDB-lite"/>
    </source>
</evidence>
<gene>
    <name evidence="2" type="ORF">AAFF_G00294300</name>
</gene>
<dbReference type="EMBL" id="JAINUG010000415">
    <property type="protein sequence ID" value="KAJ8372115.1"/>
    <property type="molecule type" value="Genomic_DNA"/>
</dbReference>
<keyword evidence="3" id="KW-1185">Reference proteome</keyword>
<comment type="caution">
    <text evidence="2">The sequence shown here is derived from an EMBL/GenBank/DDBJ whole genome shotgun (WGS) entry which is preliminary data.</text>
</comment>
<dbReference type="Proteomes" id="UP001221898">
    <property type="component" value="Unassembled WGS sequence"/>
</dbReference>
<feature type="region of interest" description="Disordered" evidence="1">
    <location>
        <begin position="44"/>
        <end position="66"/>
    </location>
</feature>
<evidence type="ECO:0000313" key="2">
    <source>
        <dbReference type="EMBL" id="KAJ8372115.1"/>
    </source>
</evidence>
<dbReference type="AlphaFoldDB" id="A0AAD7R9A2"/>
<organism evidence="2 3">
    <name type="scientific">Aldrovandia affinis</name>
    <dbReference type="NCBI Taxonomy" id="143900"/>
    <lineage>
        <taxon>Eukaryota</taxon>
        <taxon>Metazoa</taxon>
        <taxon>Chordata</taxon>
        <taxon>Craniata</taxon>
        <taxon>Vertebrata</taxon>
        <taxon>Euteleostomi</taxon>
        <taxon>Actinopterygii</taxon>
        <taxon>Neopterygii</taxon>
        <taxon>Teleostei</taxon>
        <taxon>Notacanthiformes</taxon>
        <taxon>Halosauridae</taxon>
        <taxon>Aldrovandia</taxon>
    </lineage>
</organism>
<accession>A0AAD7R9A2</accession>
<reference evidence="2" key="1">
    <citation type="journal article" date="2023" name="Science">
        <title>Genome structures resolve the early diversification of teleost fishes.</title>
        <authorList>
            <person name="Parey E."/>
            <person name="Louis A."/>
            <person name="Montfort J."/>
            <person name="Bouchez O."/>
            <person name="Roques C."/>
            <person name="Iampietro C."/>
            <person name="Lluch J."/>
            <person name="Castinel A."/>
            <person name="Donnadieu C."/>
            <person name="Desvignes T."/>
            <person name="Floi Bucao C."/>
            <person name="Jouanno E."/>
            <person name="Wen M."/>
            <person name="Mejri S."/>
            <person name="Dirks R."/>
            <person name="Jansen H."/>
            <person name="Henkel C."/>
            <person name="Chen W.J."/>
            <person name="Zahm M."/>
            <person name="Cabau C."/>
            <person name="Klopp C."/>
            <person name="Thompson A.W."/>
            <person name="Robinson-Rechavi M."/>
            <person name="Braasch I."/>
            <person name="Lecointre G."/>
            <person name="Bobe J."/>
            <person name="Postlethwait J.H."/>
            <person name="Berthelot C."/>
            <person name="Roest Crollius H."/>
            <person name="Guiguen Y."/>
        </authorList>
    </citation>
    <scope>NUCLEOTIDE SEQUENCE</scope>
    <source>
        <strain evidence="2">NC1722</strain>
    </source>
</reference>
<protein>
    <submittedName>
        <fullName evidence="2">Uncharacterized protein</fullName>
    </submittedName>
</protein>
<proteinExistence type="predicted"/>
<name>A0AAD7R9A2_9TELE</name>
<sequence length="66" mass="7728">MSVTKFLSVFHHRILKEQWWLKLRPLMKILGKYKMSYNISDSGHLVRSGPKESNPPPSEPPHFLDP</sequence>